<dbReference type="EC" id="3.4.26.1" evidence="10"/>
<dbReference type="KEGG" id="dha:DEHA2F07260g"/>
<dbReference type="RefSeq" id="XP_460674.2">
    <property type="nucleotide sequence ID" value="XM_460674.1"/>
</dbReference>
<dbReference type="InterPro" id="IPR003675">
    <property type="entry name" value="Rce1/LyrA-like_dom"/>
</dbReference>
<dbReference type="OMA" id="HSFCNWC"/>
<feature type="domain" description="CAAX prenyl protease 2/Lysostaphin resistance protein A-like" evidence="12">
    <location>
        <begin position="139"/>
        <end position="246"/>
    </location>
</feature>
<accession>Q6BM97</accession>
<dbReference type="GO" id="GO:0005789">
    <property type="term" value="C:endoplasmic reticulum membrane"/>
    <property type="evidence" value="ECO:0007669"/>
    <property type="project" value="UniProtKB-SubCell"/>
</dbReference>
<dbReference type="Proteomes" id="UP000000599">
    <property type="component" value="Chromosome F"/>
</dbReference>
<dbReference type="InParanoid" id="Q6BM97"/>
<evidence type="ECO:0000256" key="6">
    <source>
        <dbReference type="ARBA" id="ARBA00022824"/>
    </source>
</evidence>
<feature type="transmembrane region" description="Helical" evidence="11">
    <location>
        <begin position="257"/>
        <end position="277"/>
    </location>
</feature>
<dbReference type="PANTHER" id="PTHR13046">
    <property type="entry name" value="PROTEASE U48 CAAX PRENYL PROTEASE RCE1"/>
    <property type="match status" value="1"/>
</dbReference>
<proteinExistence type="inferred from homology"/>
<feature type="transmembrane region" description="Helical" evidence="11">
    <location>
        <begin position="203"/>
        <end position="226"/>
    </location>
</feature>
<keyword evidence="14" id="KW-1185">Reference proteome</keyword>
<dbReference type="GO" id="GO:0071586">
    <property type="term" value="P:CAAX-box protein processing"/>
    <property type="evidence" value="ECO:0007669"/>
    <property type="project" value="EnsemblFungi"/>
</dbReference>
<dbReference type="GO" id="GO:0007323">
    <property type="term" value="P:peptide pheromone maturation"/>
    <property type="evidence" value="ECO:0007669"/>
    <property type="project" value="EnsemblFungi"/>
</dbReference>
<evidence type="ECO:0000256" key="2">
    <source>
        <dbReference type="ARBA" id="ARBA00006897"/>
    </source>
</evidence>
<evidence type="ECO:0000259" key="12">
    <source>
        <dbReference type="Pfam" id="PF02517"/>
    </source>
</evidence>
<evidence type="ECO:0000313" key="13">
    <source>
        <dbReference type="EMBL" id="CAG89008.2"/>
    </source>
</evidence>
<name>Q6BM97_DEBHA</name>
<dbReference type="MEROPS" id="G05.001"/>
<dbReference type="FunCoup" id="Q6BM97">
    <property type="interactions" value="306"/>
</dbReference>
<evidence type="ECO:0000256" key="3">
    <source>
        <dbReference type="ARBA" id="ARBA00022670"/>
    </source>
</evidence>
<evidence type="ECO:0000256" key="7">
    <source>
        <dbReference type="ARBA" id="ARBA00022989"/>
    </source>
</evidence>
<gene>
    <name evidence="13" type="ordered locus">DEHA2F07260g</name>
</gene>
<feature type="transmembrane region" description="Helical" evidence="11">
    <location>
        <begin position="6"/>
        <end position="24"/>
    </location>
</feature>
<feature type="transmembrane region" description="Helical" evidence="11">
    <location>
        <begin position="72"/>
        <end position="93"/>
    </location>
</feature>
<dbReference type="GeneID" id="2903255"/>
<protein>
    <recommendedName>
        <fullName evidence="10">intramembrane prenyl-peptidase Rce1</fullName>
        <ecNumber evidence="10">3.4.26.1</ecNumber>
    </recommendedName>
</protein>
<keyword evidence="7 11" id="KW-1133">Transmembrane helix</keyword>
<dbReference type="PANTHER" id="PTHR13046:SF0">
    <property type="entry name" value="CAAX PRENYL PROTEASE 2"/>
    <property type="match status" value="1"/>
</dbReference>
<dbReference type="EMBL" id="CR382138">
    <property type="protein sequence ID" value="CAG89008.2"/>
    <property type="molecule type" value="Genomic_DNA"/>
</dbReference>
<dbReference type="eggNOG" id="KOG4130">
    <property type="taxonomic scope" value="Eukaryota"/>
</dbReference>
<evidence type="ECO:0000256" key="4">
    <source>
        <dbReference type="ARBA" id="ARBA00022692"/>
    </source>
</evidence>
<evidence type="ECO:0000256" key="8">
    <source>
        <dbReference type="ARBA" id="ARBA00023136"/>
    </source>
</evidence>
<keyword evidence="8 11" id="KW-0472">Membrane</keyword>
<feature type="transmembrane region" description="Helical" evidence="11">
    <location>
        <begin position="45"/>
        <end position="66"/>
    </location>
</feature>
<evidence type="ECO:0000256" key="11">
    <source>
        <dbReference type="SAM" id="Phobius"/>
    </source>
</evidence>
<dbReference type="OrthoDB" id="271604at2759"/>
<comment type="subcellular location">
    <subcellularLocation>
        <location evidence="1">Endoplasmic reticulum membrane</location>
        <topology evidence="1">Multi-pass membrane protein</topology>
    </subcellularLocation>
</comment>
<dbReference type="GO" id="GO:0004222">
    <property type="term" value="F:metalloendopeptidase activity"/>
    <property type="evidence" value="ECO:0007669"/>
    <property type="project" value="EnsemblFungi"/>
</dbReference>
<evidence type="ECO:0000256" key="1">
    <source>
        <dbReference type="ARBA" id="ARBA00004477"/>
    </source>
</evidence>
<dbReference type="Pfam" id="PF02517">
    <property type="entry name" value="Rce1-like"/>
    <property type="match status" value="1"/>
</dbReference>
<keyword evidence="4 11" id="KW-0812">Transmembrane</keyword>
<keyword evidence="5" id="KW-0378">Hydrolase</keyword>
<evidence type="ECO:0000256" key="9">
    <source>
        <dbReference type="ARBA" id="ARBA00047280"/>
    </source>
</evidence>
<dbReference type="STRING" id="284592.Q6BM97"/>
<evidence type="ECO:0000313" key="14">
    <source>
        <dbReference type="Proteomes" id="UP000000599"/>
    </source>
</evidence>
<evidence type="ECO:0000256" key="5">
    <source>
        <dbReference type="ARBA" id="ARBA00022801"/>
    </source>
</evidence>
<evidence type="ECO:0000256" key="10">
    <source>
        <dbReference type="ARBA" id="ARBA00049729"/>
    </source>
</evidence>
<sequence>MYTITKAFVLCIIVAISYVATIHVGVPEHIKGIERNNPDVIHHRIVRITTLCSILILVLPMMLTYMGGYPSYISVIWSFGLVPGMTLSGHLATDIVNIFRSIKLISILYMGPILDYPWEIQFDASIAQQDFYDCFYSIWGVRDHIFAPITEELIYRSVLLTLLQPFESISDLQKILLTPLFFGVAHVHHGYDLYKNRNVDFSTAALTVVVQVMYTTVFGVLSNYLFLETGNNLWCPIVVHCICNLMGFPNLSVDRPLFWTITYYLLLIVGICGFIKLL</sequence>
<comment type="similarity">
    <text evidence="2">Belongs to the peptidase U48 family.</text>
</comment>
<keyword evidence="3" id="KW-0645">Protease</keyword>
<dbReference type="InterPro" id="IPR039731">
    <property type="entry name" value="Rce1"/>
</dbReference>
<reference evidence="13 14" key="1">
    <citation type="journal article" date="2004" name="Nature">
        <title>Genome evolution in yeasts.</title>
        <authorList>
            <consortium name="Genolevures"/>
            <person name="Dujon B."/>
            <person name="Sherman D."/>
            <person name="Fischer G."/>
            <person name="Durrens P."/>
            <person name="Casaregola S."/>
            <person name="Lafontaine I."/>
            <person name="de Montigny J."/>
            <person name="Marck C."/>
            <person name="Neuveglise C."/>
            <person name="Talla E."/>
            <person name="Goffard N."/>
            <person name="Frangeul L."/>
            <person name="Aigle M."/>
            <person name="Anthouard V."/>
            <person name="Babour A."/>
            <person name="Barbe V."/>
            <person name="Barnay S."/>
            <person name="Blanchin S."/>
            <person name="Beckerich J.M."/>
            <person name="Beyne E."/>
            <person name="Bleykasten C."/>
            <person name="Boisrame A."/>
            <person name="Boyer J."/>
            <person name="Cattolico L."/>
            <person name="Confanioleri F."/>
            <person name="de Daruvar A."/>
            <person name="Despons L."/>
            <person name="Fabre E."/>
            <person name="Fairhead C."/>
            <person name="Ferry-Dumazet H."/>
            <person name="Groppi A."/>
            <person name="Hantraye F."/>
            <person name="Hennequin C."/>
            <person name="Jauniaux N."/>
            <person name="Joyet P."/>
            <person name="Kachouri R."/>
            <person name="Kerrest A."/>
            <person name="Koszul R."/>
            <person name="Lemaire M."/>
            <person name="Lesur I."/>
            <person name="Ma L."/>
            <person name="Muller H."/>
            <person name="Nicaud J.M."/>
            <person name="Nikolski M."/>
            <person name="Oztas S."/>
            <person name="Ozier-Kalogeropoulos O."/>
            <person name="Pellenz S."/>
            <person name="Potier S."/>
            <person name="Richard G.F."/>
            <person name="Straub M.L."/>
            <person name="Suleau A."/>
            <person name="Swennene D."/>
            <person name="Tekaia F."/>
            <person name="Wesolowski-Louvel M."/>
            <person name="Westhof E."/>
            <person name="Wirth B."/>
            <person name="Zeniou-Meyer M."/>
            <person name="Zivanovic I."/>
            <person name="Bolotin-Fukuhara M."/>
            <person name="Thierry A."/>
            <person name="Bouchier C."/>
            <person name="Caudron B."/>
            <person name="Scarpelli C."/>
            <person name="Gaillardin C."/>
            <person name="Weissenbach J."/>
            <person name="Wincker P."/>
            <person name="Souciet J.L."/>
        </authorList>
    </citation>
    <scope>NUCLEOTIDE SEQUENCE [LARGE SCALE GENOMIC DNA]</scope>
    <source>
        <strain evidence="14">ATCC 36239 / CBS 767 / BCRC 21394 / JCM 1990 / NBRC 0083 / IGC 2968</strain>
    </source>
</reference>
<dbReference type="AlphaFoldDB" id="Q6BM97"/>
<comment type="catalytic activity">
    <reaction evidence="9">
        <text>Hydrolyzes the peptide bond -P2-(S-farnesyl or geranylgeranyl)C-P1'-P2'-P3'-COOH where P1' and P2' are amino acids with aliphatic sidechains and P3' is any C-terminal residue.</text>
        <dbReference type="EC" id="3.4.26.1"/>
    </reaction>
</comment>
<organism evidence="13 14">
    <name type="scientific">Debaryomyces hansenii (strain ATCC 36239 / CBS 767 / BCRC 21394 / JCM 1990 / NBRC 0083 / IGC 2968)</name>
    <name type="common">Yeast</name>
    <name type="synonym">Torulaspora hansenii</name>
    <dbReference type="NCBI Taxonomy" id="284592"/>
    <lineage>
        <taxon>Eukaryota</taxon>
        <taxon>Fungi</taxon>
        <taxon>Dikarya</taxon>
        <taxon>Ascomycota</taxon>
        <taxon>Saccharomycotina</taxon>
        <taxon>Pichiomycetes</taxon>
        <taxon>Debaryomycetaceae</taxon>
        <taxon>Debaryomyces</taxon>
    </lineage>
</organism>
<dbReference type="VEuPathDB" id="FungiDB:DEHA2F07260g"/>
<dbReference type="HOGENOM" id="CLU_049909_1_0_1"/>
<keyword evidence="6" id="KW-0256">Endoplasmic reticulum</keyword>